<dbReference type="Gene3D" id="4.10.280.10">
    <property type="entry name" value="Helix-loop-helix DNA-binding domain"/>
    <property type="match status" value="1"/>
</dbReference>
<dbReference type="GO" id="GO:0046983">
    <property type="term" value="F:protein dimerization activity"/>
    <property type="evidence" value="ECO:0007669"/>
    <property type="project" value="InterPro"/>
</dbReference>
<dbReference type="PANTHER" id="PTHR47513:SF1">
    <property type="entry name" value="OS07G0283200 PROTEIN"/>
    <property type="match status" value="1"/>
</dbReference>
<dbReference type="PANTHER" id="PTHR47513">
    <property type="entry name" value="ZINC TRANSPORTER"/>
    <property type="match status" value="1"/>
</dbReference>
<feature type="domain" description="BHLH" evidence="7">
    <location>
        <begin position="161"/>
        <end position="218"/>
    </location>
</feature>
<feature type="compositionally biased region" description="Basic residues" evidence="5">
    <location>
        <begin position="128"/>
        <end position="138"/>
    </location>
</feature>
<feature type="compositionally biased region" description="Basic and acidic residues" evidence="5">
    <location>
        <begin position="140"/>
        <end position="149"/>
    </location>
</feature>
<sequence length="567" mass="63876">MADFRENTQSLRASQAFTELGVNMEMVKHFAELKPSMLEYFNTPNFSLATPLAHQQPEFLAGCSYNNSFSNFQTDSRIVVPRVHTVRGNEDVLYESSRREVTEQSTSISKTMCSSASTSETQGDTYKNKKIRSRRGKKVSSNEKEEGNPERIIHVRAKRGQATDSHSIAERVRREKINKKMRCLQDLVPGCHKHEWVNVQDMGMAGMLEEIINYVHSLQNQVEFLSMELAAACSSNDLNIETESSRKTQGTNSHEALEMEIWAKEAYGDYAANVPKICVLLHEGLRTKAYSITDTSYNCKLFEDMVRLLHVSLFVSNGSFSNTFYLLLFGALIHPIFAAAKALEGQTALEYAELYWQSILVLFLEYYLQYCMDGGAMYGKSLDAELRTEQVLGMKEMVVPLLAGILSALRRVIARRVSLKITLKRRLHAITITSATCFLFPVAMWDLIIVSKSSSSVDLPFSAWAFLSTTLFGIILIFYVDAMAEERLHMVFSSPRHLMVAGGCIIVMEMVYKMDFSLIGFIICSLILGFGIYEATSLDHGRKDTFQKPDLSNGMLGDELQMSSLPT</sequence>
<feature type="region of interest" description="Disordered" evidence="5">
    <location>
        <begin position="103"/>
        <end position="149"/>
    </location>
</feature>
<keyword evidence="6" id="KW-1133">Transmembrane helix</keyword>
<keyword evidence="6" id="KW-0812">Transmembrane</keyword>
<keyword evidence="9" id="KW-1185">Reference proteome</keyword>
<feature type="compositionally biased region" description="Polar residues" evidence="5">
    <location>
        <begin position="103"/>
        <end position="125"/>
    </location>
</feature>
<dbReference type="AlphaFoldDB" id="A0AAP0M5Y4"/>
<evidence type="ECO:0000256" key="1">
    <source>
        <dbReference type="ARBA" id="ARBA00004123"/>
    </source>
</evidence>
<feature type="transmembrane region" description="Helical" evidence="6">
    <location>
        <begin position="518"/>
        <end position="536"/>
    </location>
</feature>
<reference evidence="8 9" key="1">
    <citation type="submission" date="2024-05" db="EMBL/GenBank/DDBJ databases">
        <title>Haplotype-resolved chromosome-level genome assembly of Huyou (Citrus changshanensis).</title>
        <authorList>
            <person name="Miao C."/>
            <person name="Chen W."/>
            <person name="Wu Y."/>
            <person name="Wang L."/>
            <person name="Zhao S."/>
            <person name="Grierson D."/>
            <person name="Xu C."/>
            <person name="Chen K."/>
        </authorList>
    </citation>
    <scope>NUCLEOTIDE SEQUENCE [LARGE SCALE GENOMIC DNA]</scope>
    <source>
        <strain evidence="8">01-14</strain>
        <tissue evidence="8">Leaf</tissue>
    </source>
</reference>
<evidence type="ECO:0000256" key="4">
    <source>
        <dbReference type="ARBA" id="ARBA00023242"/>
    </source>
</evidence>
<comment type="subcellular location">
    <subcellularLocation>
        <location evidence="1">Nucleus</location>
    </subcellularLocation>
</comment>
<evidence type="ECO:0000313" key="9">
    <source>
        <dbReference type="Proteomes" id="UP001428341"/>
    </source>
</evidence>
<evidence type="ECO:0000256" key="5">
    <source>
        <dbReference type="SAM" id="MobiDB-lite"/>
    </source>
</evidence>
<keyword evidence="4" id="KW-0539">Nucleus</keyword>
<gene>
    <name evidence="8" type="ORF">WN944_005247</name>
</gene>
<evidence type="ECO:0000256" key="3">
    <source>
        <dbReference type="ARBA" id="ARBA00023163"/>
    </source>
</evidence>
<dbReference type="EMBL" id="JBCGBO010000006">
    <property type="protein sequence ID" value="KAK9194540.1"/>
    <property type="molecule type" value="Genomic_DNA"/>
</dbReference>
<dbReference type="InterPro" id="IPR011598">
    <property type="entry name" value="bHLH_dom"/>
</dbReference>
<comment type="caution">
    <text evidence="8">The sequence shown here is derived from an EMBL/GenBank/DDBJ whole genome shotgun (WGS) entry which is preliminary data.</text>
</comment>
<evidence type="ECO:0000256" key="6">
    <source>
        <dbReference type="SAM" id="Phobius"/>
    </source>
</evidence>
<feature type="transmembrane region" description="Helical" evidence="6">
    <location>
        <begin position="429"/>
        <end position="449"/>
    </location>
</feature>
<name>A0AAP0M5Y4_9ROSI</name>
<evidence type="ECO:0000313" key="8">
    <source>
        <dbReference type="EMBL" id="KAK9194540.1"/>
    </source>
</evidence>
<keyword evidence="2" id="KW-0805">Transcription regulation</keyword>
<dbReference type="SMART" id="SM00353">
    <property type="entry name" value="HLH"/>
    <property type="match status" value="1"/>
</dbReference>
<feature type="transmembrane region" description="Helical" evidence="6">
    <location>
        <begin position="390"/>
        <end position="409"/>
    </location>
</feature>
<dbReference type="GO" id="GO:0005634">
    <property type="term" value="C:nucleus"/>
    <property type="evidence" value="ECO:0007669"/>
    <property type="project" value="UniProtKB-SubCell"/>
</dbReference>
<feature type="transmembrane region" description="Helical" evidence="6">
    <location>
        <begin position="461"/>
        <end position="482"/>
    </location>
</feature>
<dbReference type="PROSITE" id="PS50888">
    <property type="entry name" value="BHLH"/>
    <property type="match status" value="1"/>
</dbReference>
<proteinExistence type="predicted"/>
<accession>A0AAP0M5Y4</accession>
<protein>
    <recommendedName>
        <fullName evidence="7">BHLH domain-containing protein</fullName>
    </recommendedName>
</protein>
<dbReference type="InterPro" id="IPR036638">
    <property type="entry name" value="HLH_DNA-bd_sf"/>
</dbReference>
<evidence type="ECO:0000256" key="2">
    <source>
        <dbReference type="ARBA" id="ARBA00023015"/>
    </source>
</evidence>
<keyword evidence="6" id="KW-0472">Membrane</keyword>
<dbReference type="Proteomes" id="UP001428341">
    <property type="component" value="Unassembled WGS sequence"/>
</dbReference>
<keyword evidence="3" id="KW-0804">Transcription</keyword>
<evidence type="ECO:0000259" key="7">
    <source>
        <dbReference type="PROSITE" id="PS50888"/>
    </source>
</evidence>
<organism evidence="8 9">
    <name type="scientific">Citrus x changshan-huyou</name>
    <dbReference type="NCBI Taxonomy" id="2935761"/>
    <lineage>
        <taxon>Eukaryota</taxon>
        <taxon>Viridiplantae</taxon>
        <taxon>Streptophyta</taxon>
        <taxon>Embryophyta</taxon>
        <taxon>Tracheophyta</taxon>
        <taxon>Spermatophyta</taxon>
        <taxon>Magnoliopsida</taxon>
        <taxon>eudicotyledons</taxon>
        <taxon>Gunneridae</taxon>
        <taxon>Pentapetalae</taxon>
        <taxon>rosids</taxon>
        <taxon>malvids</taxon>
        <taxon>Sapindales</taxon>
        <taxon>Rutaceae</taxon>
        <taxon>Aurantioideae</taxon>
        <taxon>Citrus</taxon>
    </lineage>
</organism>
<dbReference type="SUPFAM" id="SSF47459">
    <property type="entry name" value="HLH, helix-loop-helix DNA-binding domain"/>
    <property type="match status" value="1"/>
</dbReference>